<dbReference type="AlphaFoldDB" id="A0A433RWP1"/>
<organism evidence="1 2">
    <name type="scientific">Candidatus Kurthia intestinigallinarum</name>
    <dbReference type="NCBI Taxonomy" id="1562256"/>
    <lineage>
        <taxon>Bacteria</taxon>
        <taxon>Bacillati</taxon>
        <taxon>Bacillota</taxon>
        <taxon>Bacilli</taxon>
        <taxon>Bacillales</taxon>
        <taxon>Caryophanaceae</taxon>
        <taxon>Kurthia</taxon>
    </lineage>
</organism>
<accession>A0A433RWP1</accession>
<protein>
    <submittedName>
        <fullName evidence="1">Uncharacterized protein</fullName>
    </submittedName>
</protein>
<sequence>MDIQKYDEIKQRVTLQFSAEEWGTICQLLKGQRYDQTVPDKILSIASHIEMQEHFFTRR</sequence>
<dbReference type="OrthoDB" id="2454932at2"/>
<reference evidence="1 2" key="1">
    <citation type="submission" date="2014-11" db="EMBL/GenBank/DDBJ databases">
        <title>Genome sequence and analysis of novel Kurthia sp.</title>
        <authorList>
            <person name="Lawson J.N."/>
            <person name="Gonzalez J.E."/>
            <person name="Rinauldi L."/>
            <person name="Xuan Z."/>
            <person name="Firman A."/>
            <person name="Shaddox L."/>
            <person name="Trudeau A."/>
            <person name="Shah S."/>
            <person name="Reiman D."/>
        </authorList>
    </citation>
    <scope>NUCLEOTIDE SEQUENCE [LARGE SCALE GENOMIC DNA]</scope>
    <source>
        <strain evidence="1 2">3B1D</strain>
    </source>
</reference>
<gene>
    <name evidence="1" type="ORF">QI30_03940</name>
</gene>
<keyword evidence="2" id="KW-1185">Reference proteome</keyword>
<proteinExistence type="predicted"/>
<dbReference type="EMBL" id="JTFC01000012">
    <property type="protein sequence ID" value="RUS57716.1"/>
    <property type="molecule type" value="Genomic_DNA"/>
</dbReference>
<evidence type="ECO:0000313" key="2">
    <source>
        <dbReference type="Proteomes" id="UP000288623"/>
    </source>
</evidence>
<name>A0A433RWP1_9BACL</name>
<dbReference type="RefSeq" id="WP_126989655.1">
    <property type="nucleotide sequence ID" value="NZ_JTFC01000012.1"/>
</dbReference>
<dbReference type="Proteomes" id="UP000288623">
    <property type="component" value="Unassembled WGS sequence"/>
</dbReference>
<comment type="caution">
    <text evidence="1">The sequence shown here is derived from an EMBL/GenBank/DDBJ whole genome shotgun (WGS) entry which is preliminary data.</text>
</comment>
<evidence type="ECO:0000313" key="1">
    <source>
        <dbReference type="EMBL" id="RUS57716.1"/>
    </source>
</evidence>